<dbReference type="SMART" id="SM00563">
    <property type="entry name" value="PlsC"/>
    <property type="match status" value="1"/>
</dbReference>
<dbReference type="Proteomes" id="UP000267251">
    <property type="component" value="Unassembled WGS sequence"/>
</dbReference>
<dbReference type="CDD" id="cd07990">
    <property type="entry name" value="LPLAT_LCLAT1-like"/>
    <property type="match status" value="1"/>
</dbReference>
<evidence type="ECO:0000256" key="4">
    <source>
        <dbReference type="SAM" id="Phobius"/>
    </source>
</evidence>
<dbReference type="AlphaFoldDB" id="A0A4P9Y6D6"/>
<feature type="transmembrane region" description="Helical" evidence="4">
    <location>
        <begin position="21"/>
        <end position="46"/>
    </location>
</feature>
<protein>
    <recommendedName>
        <fullName evidence="5">Phospholipid/glycerol acyltransferase domain-containing protein</fullName>
    </recommendedName>
</protein>
<accession>A0A4P9Y6D6</accession>
<keyword evidence="7" id="KW-1185">Reference proteome</keyword>
<keyword evidence="4" id="KW-0812">Transmembrane</keyword>
<comment type="similarity">
    <text evidence="1">Belongs to the 1-acyl-sn-glycerol-3-phosphate acyltransferase family.</text>
</comment>
<dbReference type="SUPFAM" id="SSF69593">
    <property type="entry name" value="Glycerol-3-phosphate (1)-acyltransferase"/>
    <property type="match status" value="1"/>
</dbReference>
<evidence type="ECO:0000313" key="6">
    <source>
        <dbReference type="EMBL" id="RKP14646.1"/>
    </source>
</evidence>
<name>A0A4P9Y6D6_9FUNG</name>
<dbReference type="Pfam" id="PF01553">
    <property type="entry name" value="Acyltransferase"/>
    <property type="match status" value="1"/>
</dbReference>
<dbReference type="GO" id="GO:0003841">
    <property type="term" value="F:1-acylglycerol-3-phosphate O-acyltransferase activity"/>
    <property type="evidence" value="ECO:0007669"/>
    <property type="project" value="TreeGrafter"/>
</dbReference>
<dbReference type="EMBL" id="KZ987808">
    <property type="protein sequence ID" value="RKP14646.1"/>
    <property type="molecule type" value="Genomic_DNA"/>
</dbReference>
<evidence type="ECO:0000313" key="7">
    <source>
        <dbReference type="Proteomes" id="UP000267251"/>
    </source>
</evidence>
<dbReference type="PANTHER" id="PTHR10983:SF24">
    <property type="entry name" value="1-ACYLGLYCEROL-3-PHOSPHATE O-ACYLTRANSFERASE 3, ISOFORM E-RELATED"/>
    <property type="match status" value="1"/>
</dbReference>
<sequence>MPGILSKLVSSADLTIQGLRAIVYGTSLFGLAFLCNVAQFPTIFIYPFSRRLMYDLNSRVAGGIWWVMQYIFEKRHRARITYSGDVLPVKESAMVIANHQSFVDFYLIHSLALRRRILSYCKYFAKDSLKYLMGMMFIKRNWIHDQRNIHQMFQRLREDASPIWLISYLEGTRVTSKKLIESKEFAKNRGLPILDHLLLPRTKGFCECIRQLRDTQIQHLYDLTIVYTHQEHGVGFSPSLVRVHTNPLNTEYNFHVHVRRFPLKDLPTDDEALTQWVYRLYQEKDAYLDQVKKQGLDMKKVREEPWF</sequence>
<keyword evidence="3" id="KW-0012">Acyltransferase</keyword>
<dbReference type="PANTHER" id="PTHR10983">
    <property type="entry name" value="1-ACYLGLYCEROL-3-PHOSPHATE ACYLTRANSFERASE-RELATED"/>
    <property type="match status" value="1"/>
</dbReference>
<evidence type="ECO:0000256" key="1">
    <source>
        <dbReference type="ARBA" id="ARBA00008655"/>
    </source>
</evidence>
<dbReference type="InterPro" id="IPR032098">
    <property type="entry name" value="Acyltransf_C"/>
</dbReference>
<dbReference type="InterPro" id="IPR002123">
    <property type="entry name" value="Plipid/glycerol_acylTrfase"/>
</dbReference>
<dbReference type="GO" id="GO:0012505">
    <property type="term" value="C:endomembrane system"/>
    <property type="evidence" value="ECO:0007669"/>
    <property type="project" value="TreeGrafter"/>
</dbReference>
<keyword evidence="4" id="KW-1133">Transmembrane helix</keyword>
<evidence type="ECO:0000256" key="2">
    <source>
        <dbReference type="ARBA" id="ARBA00022679"/>
    </source>
</evidence>
<evidence type="ECO:0000259" key="5">
    <source>
        <dbReference type="SMART" id="SM00563"/>
    </source>
</evidence>
<feature type="domain" description="Phospholipid/glycerol acyltransferase" evidence="5">
    <location>
        <begin position="93"/>
        <end position="206"/>
    </location>
</feature>
<proteinExistence type="inferred from homology"/>
<organism evidence="6 7">
    <name type="scientific">Piptocephalis cylindrospora</name>
    <dbReference type="NCBI Taxonomy" id="1907219"/>
    <lineage>
        <taxon>Eukaryota</taxon>
        <taxon>Fungi</taxon>
        <taxon>Fungi incertae sedis</taxon>
        <taxon>Zoopagomycota</taxon>
        <taxon>Zoopagomycotina</taxon>
        <taxon>Zoopagomycetes</taxon>
        <taxon>Zoopagales</taxon>
        <taxon>Piptocephalidaceae</taxon>
        <taxon>Piptocephalis</taxon>
    </lineage>
</organism>
<keyword evidence="2" id="KW-0808">Transferase</keyword>
<reference evidence="7" key="1">
    <citation type="journal article" date="2018" name="Nat. Microbiol.">
        <title>Leveraging single-cell genomics to expand the fungal tree of life.</title>
        <authorList>
            <person name="Ahrendt S.R."/>
            <person name="Quandt C.A."/>
            <person name="Ciobanu D."/>
            <person name="Clum A."/>
            <person name="Salamov A."/>
            <person name="Andreopoulos B."/>
            <person name="Cheng J.F."/>
            <person name="Woyke T."/>
            <person name="Pelin A."/>
            <person name="Henrissat B."/>
            <person name="Reynolds N.K."/>
            <person name="Benny G.L."/>
            <person name="Smith M.E."/>
            <person name="James T.Y."/>
            <person name="Grigoriev I.V."/>
        </authorList>
    </citation>
    <scope>NUCLEOTIDE SEQUENCE [LARGE SCALE GENOMIC DNA]</scope>
</reference>
<evidence type="ECO:0000256" key="3">
    <source>
        <dbReference type="ARBA" id="ARBA00023315"/>
    </source>
</evidence>
<dbReference type="OrthoDB" id="189226at2759"/>
<dbReference type="Pfam" id="PF16076">
    <property type="entry name" value="Acyltransf_C"/>
    <property type="match status" value="1"/>
</dbReference>
<keyword evidence="4" id="KW-0472">Membrane</keyword>
<gene>
    <name evidence="6" type="ORF">BJ684DRAFT_18954</name>
</gene>